<keyword evidence="5" id="KW-1185">Reference proteome</keyword>
<dbReference type="Gene3D" id="2.60.120.200">
    <property type="match status" value="1"/>
</dbReference>
<keyword evidence="1 2" id="KW-0430">Lectin</keyword>
<evidence type="ECO:0000313" key="5">
    <source>
        <dbReference type="Proteomes" id="UP001283361"/>
    </source>
</evidence>
<dbReference type="InterPro" id="IPR001079">
    <property type="entry name" value="Galectin_CRD"/>
</dbReference>
<proteinExistence type="predicted"/>
<evidence type="ECO:0000259" key="3">
    <source>
        <dbReference type="PROSITE" id="PS51304"/>
    </source>
</evidence>
<dbReference type="InterPro" id="IPR013320">
    <property type="entry name" value="ConA-like_dom_sf"/>
</dbReference>
<comment type="caution">
    <text evidence="4">The sequence shown here is derived from an EMBL/GenBank/DDBJ whole genome shotgun (WGS) entry which is preliminary data.</text>
</comment>
<name>A0AAE1BF02_9GAST</name>
<dbReference type="SMART" id="SM00908">
    <property type="entry name" value="Gal-bind_lectin"/>
    <property type="match status" value="1"/>
</dbReference>
<reference evidence="4" key="1">
    <citation type="journal article" date="2023" name="G3 (Bethesda)">
        <title>A reference genome for the long-term kleptoplast-retaining sea slug Elysia crispata morphotype clarki.</title>
        <authorList>
            <person name="Eastman K.E."/>
            <person name="Pendleton A.L."/>
            <person name="Shaikh M.A."/>
            <person name="Suttiyut T."/>
            <person name="Ogas R."/>
            <person name="Tomko P."/>
            <person name="Gavelis G."/>
            <person name="Widhalm J.R."/>
            <person name="Wisecaver J.H."/>
        </authorList>
    </citation>
    <scope>NUCLEOTIDE SEQUENCE</scope>
    <source>
        <strain evidence="4">ECLA1</strain>
    </source>
</reference>
<dbReference type="Pfam" id="PF00337">
    <property type="entry name" value="Gal-bind_lectin"/>
    <property type="match status" value="1"/>
</dbReference>
<evidence type="ECO:0000256" key="2">
    <source>
        <dbReference type="RuleBase" id="RU102079"/>
    </source>
</evidence>
<evidence type="ECO:0000256" key="1">
    <source>
        <dbReference type="ARBA" id="ARBA00022734"/>
    </source>
</evidence>
<gene>
    <name evidence="4" type="ORF">RRG08_059780</name>
</gene>
<dbReference type="EMBL" id="JAWDGP010000077">
    <property type="protein sequence ID" value="KAK3803916.1"/>
    <property type="molecule type" value="Genomic_DNA"/>
</dbReference>
<dbReference type="Proteomes" id="UP001283361">
    <property type="component" value="Unassembled WGS sequence"/>
</dbReference>
<sequence>MLMLCFISPQPPSSTMVFPHNNLPHVPPSVLVSVYLGICLLGRYPMTSCTAETCSTVTTTLTPHQGSPTGGACTTIQGEARKCSIVCGSLPQCKLVYLSSCNSDGQCSCSYCNQLTQVDFSLTNFQFYLHTKEIAANVSQVHLPGGLEIGQPLSMKVQFLQPFTTLKFFAVGRDQPFVAQFLFHNKSVVGTSYLNETWGPKEIGAPHFNFQSGQEVDVLYVVTAQGYDLYIDRVLFKRFAHVVPPSTVTRFDLVSEGRLALILTFRR</sequence>
<feature type="domain" description="Galectin" evidence="3">
    <location>
        <begin position="139"/>
        <end position="267"/>
    </location>
</feature>
<accession>A0AAE1BF02</accession>
<protein>
    <recommendedName>
        <fullName evidence="2">Galectin</fullName>
    </recommendedName>
</protein>
<evidence type="ECO:0000313" key="4">
    <source>
        <dbReference type="EMBL" id="KAK3803916.1"/>
    </source>
</evidence>
<dbReference type="AlphaFoldDB" id="A0AAE1BF02"/>
<organism evidence="4 5">
    <name type="scientific">Elysia crispata</name>
    <name type="common">lettuce slug</name>
    <dbReference type="NCBI Taxonomy" id="231223"/>
    <lineage>
        <taxon>Eukaryota</taxon>
        <taxon>Metazoa</taxon>
        <taxon>Spiralia</taxon>
        <taxon>Lophotrochozoa</taxon>
        <taxon>Mollusca</taxon>
        <taxon>Gastropoda</taxon>
        <taxon>Heterobranchia</taxon>
        <taxon>Euthyneura</taxon>
        <taxon>Panpulmonata</taxon>
        <taxon>Sacoglossa</taxon>
        <taxon>Placobranchoidea</taxon>
        <taxon>Plakobranchidae</taxon>
        <taxon>Elysia</taxon>
    </lineage>
</organism>
<dbReference type="SUPFAM" id="SSF49899">
    <property type="entry name" value="Concanavalin A-like lectins/glucanases"/>
    <property type="match status" value="1"/>
</dbReference>
<dbReference type="PROSITE" id="PS51304">
    <property type="entry name" value="GALECTIN"/>
    <property type="match status" value="1"/>
</dbReference>
<dbReference type="GO" id="GO:0030246">
    <property type="term" value="F:carbohydrate binding"/>
    <property type="evidence" value="ECO:0007669"/>
    <property type="project" value="UniProtKB-UniRule"/>
</dbReference>